<dbReference type="CDD" id="cd06222">
    <property type="entry name" value="RNase_H_like"/>
    <property type="match status" value="1"/>
</dbReference>
<dbReference type="EMBL" id="JAWXYG010000009">
    <property type="protein sequence ID" value="KAK4262634.1"/>
    <property type="molecule type" value="Genomic_DNA"/>
</dbReference>
<keyword evidence="3" id="KW-1185">Reference proteome</keyword>
<dbReference type="InterPro" id="IPR044730">
    <property type="entry name" value="RNase_H-like_dom_plant"/>
</dbReference>
<dbReference type="Gene3D" id="3.30.420.10">
    <property type="entry name" value="Ribonuclease H-like superfamily/Ribonuclease H"/>
    <property type="match status" value="1"/>
</dbReference>
<dbReference type="PANTHER" id="PTHR47723:SF19">
    <property type="entry name" value="POLYNUCLEOTIDYL TRANSFERASE, RIBONUCLEASE H-LIKE SUPERFAMILY PROTEIN"/>
    <property type="match status" value="1"/>
</dbReference>
<evidence type="ECO:0000313" key="2">
    <source>
        <dbReference type="EMBL" id="KAK4262634.1"/>
    </source>
</evidence>
<evidence type="ECO:0000313" key="3">
    <source>
        <dbReference type="Proteomes" id="UP001293593"/>
    </source>
</evidence>
<sequence>MWSSLVQPGYLGTLFSHGLTDWFHFNLQEEIGLLSGADWKLTFGVGVWMLWSWRNNSVFNGNFSKPAAPEFLVCHLRRLFVTANNITAHERPPLSAPKCWLPPPSDWVKINVDGAVSQTANLAGCGGVARDSHGLWLFGFFAAIGNCTPLDSEEWAMLKGLQLAWNRGFRNVICESDSKLLVDLLNGGLSNGSQSIVVLQIQQLMRYDWSLQLIHICREQNLVADCLAKDGLSNSSIYDLCPTHLKTLVLKDCMGIIPPTFTS</sequence>
<dbReference type="Pfam" id="PF13456">
    <property type="entry name" value="RVT_3"/>
    <property type="match status" value="1"/>
</dbReference>
<name>A0AAE1J6P6_9FABA</name>
<dbReference type="PROSITE" id="PS50879">
    <property type="entry name" value="RNASE_H_1"/>
    <property type="match status" value="1"/>
</dbReference>
<gene>
    <name evidence="2" type="ORF">QN277_028172</name>
</gene>
<proteinExistence type="predicted"/>
<dbReference type="InterPro" id="IPR002156">
    <property type="entry name" value="RNaseH_domain"/>
</dbReference>
<organism evidence="2 3">
    <name type="scientific">Acacia crassicarpa</name>
    <name type="common">northern wattle</name>
    <dbReference type="NCBI Taxonomy" id="499986"/>
    <lineage>
        <taxon>Eukaryota</taxon>
        <taxon>Viridiplantae</taxon>
        <taxon>Streptophyta</taxon>
        <taxon>Embryophyta</taxon>
        <taxon>Tracheophyta</taxon>
        <taxon>Spermatophyta</taxon>
        <taxon>Magnoliopsida</taxon>
        <taxon>eudicotyledons</taxon>
        <taxon>Gunneridae</taxon>
        <taxon>Pentapetalae</taxon>
        <taxon>rosids</taxon>
        <taxon>fabids</taxon>
        <taxon>Fabales</taxon>
        <taxon>Fabaceae</taxon>
        <taxon>Caesalpinioideae</taxon>
        <taxon>mimosoid clade</taxon>
        <taxon>Acacieae</taxon>
        <taxon>Acacia</taxon>
    </lineage>
</organism>
<dbReference type="InterPro" id="IPR036397">
    <property type="entry name" value="RNaseH_sf"/>
</dbReference>
<dbReference type="PANTHER" id="PTHR47723">
    <property type="entry name" value="OS05G0353850 PROTEIN"/>
    <property type="match status" value="1"/>
</dbReference>
<dbReference type="InterPro" id="IPR053151">
    <property type="entry name" value="RNase_H-like"/>
</dbReference>
<dbReference type="GO" id="GO:0003676">
    <property type="term" value="F:nucleic acid binding"/>
    <property type="evidence" value="ECO:0007669"/>
    <property type="project" value="InterPro"/>
</dbReference>
<accession>A0AAE1J6P6</accession>
<dbReference type="SUPFAM" id="SSF53098">
    <property type="entry name" value="Ribonuclease H-like"/>
    <property type="match status" value="1"/>
</dbReference>
<dbReference type="AlphaFoldDB" id="A0AAE1J6P6"/>
<dbReference type="InterPro" id="IPR012337">
    <property type="entry name" value="RNaseH-like_sf"/>
</dbReference>
<dbReference type="GO" id="GO:0004523">
    <property type="term" value="F:RNA-DNA hybrid ribonuclease activity"/>
    <property type="evidence" value="ECO:0007669"/>
    <property type="project" value="InterPro"/>
</dbReference>
<feature type="domain" description="RNase H type-1" evidence="1">
    <location>
        <begin position="104"/>
        <end position="233"/>
    </location>
</feature>
<comment type="caution">
    <text evidence="2">The sequence shown here is derived from an EMBL/GenBank/DDBJ whole genome shotgun (WGS) entry which is preliminary data.</text>
</comment>
<dbReference type="Proteomes" id="UP001293593">
    <property type="component" value="Unassembled WGS sequence"/>
</dbReference>
<protein>
    <recommendedName>
        <fullName evidence="1">RNase H type-1 domain-containing protein</fullName>
    </recommendedName>
</protein>
<reference evidence="2" key="1">
    <citation type="submission" date="2023-10" db="EMBL/GenBank/DDBJ databases">
        <title>Chromosome-level genome of the transformable northern wattle, Acacia crassicarpa.</title>
        <authorList>
            <person name="Massaro I."/>
            <person name="Sinha N.R."/>
            <person name="Poethig S."/>
            <person name="Leichty A.R."/>
        </authorList>
    </citation>
    <scope>NUCLEOTIDE SEQUENCE</scope>
    <source>
        <strain evidence="2">Acra3RX</strain>
        <tissue evidence="2">Leaf</tissue>
    </source>
</reference>
<evidence type="ECO:0000259" key="1">
    <source>
        <dbReference type="PROSITE" id="PS50879"/>
    </source>
</evidence>